<dbReference type="Proteomes" id="UP000770330">
    <property type="component" value="Unassembled WGS sequence"/>
</dbReference>
<gene>
    <name evidence="2" type="ORF">HXO61_09450</name>
</gene>
<dbReference type="EMBL" id="JABZXO010000036">
    <property type="protein sequence ID" value="MBF1658136.1"/>
    <property type="molecule type" value="Genomic_DNA"/>
</dbReference>
<organism evidence="2 3">
    <name type="scientific">Rothia mucilaginosa</name>
    <dbReference type="NCBI Taxonomy" id="43675"/>
    <lineage>
        <taxon>Bacteria</taxon>
        <taxon>Bacillati</taxon>
        <taxon>Actinomycetota</taxon>
        <taxon>Actinomycetes</taxon>
        <taxon>Micrococcales</taxon>
        <taxon>Micrococcaceae</taxon>
        <taxon>Rothia</taxon>
    </lineage>
</organism>
<dbReference type="Pfam" id="PF08666">
    <property type="entry name" value="SAF"/>
    <property type="match status" value="1"/>
</dbReference>
<dbReference type="Gene3D" id="3.90.1210.10">
    <property type="entry name" value="Antifreeze-like/N-acetylneuraminic acid synthase C-terminal domain"/>
    <property type="match status" value="1"/>
</dbReference>
<proteinExistence type="predicted"/>
<evidence type="ECO:0000259" key="1">
    <source>
        <dbReference type="SMART" id="SM00858"/>
    </source>
</evidence>
<evidence type="ECO:0000313" key="2">
    <source>
        <dbReference type="EMBL" id="MBF1658136.1"/>
    </source>
</evidence>
<protein>
    <recommendedName>
        <fullName evidence="1">SAF domain-containing protein</fullName>
    </recommendedName>
</protein>
<comment type="caution">
    <text evidence="2">The sequence shown here is derived from an EMBL/GenBank/DDBJ whole genome shotgun (WGS) entry which is preliminary data.</text>
</comment>
<reference evidence="2" key="1">
    <citation type="submission" date="2020-04" db="EMBL/GenBank/DDBJ databases">
        <title>Deep metagenomics examines the oral microbiome during advanced dental caries in children, revealing novel taxa and co-occurrences with host molecules.</title>
        <authorList>
            <person name="Baker J.L."/>
            <person name="Morton J.T."/>
            <person name="Dinis M."/>
            <person name="Alvarez R."/>
            <person name="Tran N.C."/>
            <person name="Knight R."/>
            <person name="Edlund A."/>
        </authorList>
    </citation>
    <scope>NUCLEOTIDE SEQUENCE</scope>
    <source>
        <strain evidence="2">JCVI_39_bin.18</strain>
    </source>
</reference>
<dbReference type="SMART" id="SM00858">
    <property type="entry name" value="SAF"/>
    <property type="match status" value="1"/>
</dbReference>
<dbReference type="AlphaFoldDB" id="A0A930L3M1"/>
<evidence type="ECO:0000313" key="3">
    <source>
        <dbReference type="Proteomes" id="UP000770330"/>
    </source>
</evidence>
<sequence>MALSMFRKKDQLVTPAAADDSAEQYEFLSPIQSKSKTRRIATLGATLTAVGALCSYALATNNAPEQIVTVTQDIPRGAVIQESQLGTMNVLNPPAQAVPYKRRSELVGKKATKDISSGQVLLSSNAAPNLPSVEQGQEIVGLQLPSSNIPVRPLKAGDRVILIPTNTTSANKESANVEDAIIGTVDTVTTVNGDTKIDVVVPQGTSKKASFMDAVVQKKVAVLIEGAQ</sequence>
<accession>A0A930L3M1</accession>
<dbReference type="RefSeq" id="WP_303945830.1">
    <property type="nucleotide sequence ID" value="NZ_JABZXO010000036.1"/>
</dbReference>
<name>A0A930L3M1_9MICC</name>
<dbReference type="CDD" id="cd11614">
    <property type="entry name" value="SAF_CpaB_FlgA_like"/>
    <property type="match status" value="1"/>
</dbReference>
<dbReference type="InterPro" id="IPR013974">
    <property type="entry name" value="SAF"/>
</dbReference>
<feature type="domain" description="SAF" evidence="1">
    <location>
        <begin position="65"/>
        <end position="127"/>
    </location>
</feature>